<dbReference type="InterPro" id="IPR007554">
    <property type="entry name" value="Glycerophosphate_synth"/>
</dbReference>
<evidence type="ECO:0000313" key="2">
    <source>
        <dbReference type="EMBL" id="MET1254790.1"/>
    </source>
</evidence>
<gene>
    <name evidence="2" type="ORF">ABVT43_06615</name>
</gene>
<name>A0ABV2BS64_9GAMM</name>
<dbReference type="EMBL" id="JBEVCJ010000005">
    <property type="protein sequence ID" value="MET1254790.1"/>
    <property type="molecule type" value="Genomic_DNA"/>
</dbReference>
<dbReference type="InterPro" id="IPR043148">
    <property type="entry name" value="TagF_C"/>
</dbReference>
<keyword evidence="1" id="KW-0175">Coiled coil</keyword>
<proteinExistence type="predicted"/>
<dbReference type="Gene3D" id="3.40.50.12580">
    <property type="match status" value="1"/>
</dbReference>
<organism evidence="2 3">
    <name type="scientific">Aliikangiella maris</name>
    <dbReference type="NCBI Taxonomy" id="3162458"/>
    <lineage>
        <taxon>Bacteria</taxon>
        <taxon>Pseudomonadati</taxon>
        <taxon>Pseudomonadota</taxon>
        <taxon>Gammaproteobacteria</taxon>
        <taxon>Oceanospirillales</taxon>
        <taxon>Pleioneaceae</taxon>
        <taxon>Aliikangiella</taxon>
    </lineage>
</organism>
<dbReference type="Proteomes" id="UP001548189">
    <property type="component" value="Unassembled WGS sequence"/>
</dbReference>
<evidence type="ECO:0000256" key="1">
    <source>
        <dbReference type="SAM" id="Coils"/>
    </source>
</evidence>
<protein>
    <submittedName>
        <fullName evidence="2">CDP-glycerol glycerophosphotransferase family protein</fullName>
    </submittedName>
</protein>
<sequence>MTQAQNNIVVKKRYLFYISQNYSFEILRPIQQQILSRGDECAWFVEGSDVNLTFFRHNEQRLKSIEEAIAFNPHAVFVPGNIVPDFIPGVKVQVFHGLEWKKKGHFSIRGFFDLYCTHGPITTSRFNQMAKVARHFLVKETGWPKLDPLFQIAPYSLQTEKPVVLFAPTFSPNLTCAPILFEEIKRLVATDEHFWLVKFHPKMNPDWIAKYHTIQADNYRVVDTDSCLPLLKRAHVLLSDTSSIIGEFLLLNKPAITFNNAAPGEYLINIQSVNQLNNAINQALNNNTQLIQQITQANAQLHPFTDGLSAQRVLAATDQLIAHRPATLKRKPLNLLRKFKIRKKLNYWKL</sequence>
<dbReference type="Pfam" id="PF04464">
    <property type="entry name" value="Glyphos_transf"/>
    <property type="match status" value="1"/>
</dbReference>
<accession>A0ABV2BS64</accession>
<keyword evidence="3" id="KW-1185">Reference proteome</keyword>
<comment type="caution">
    <text evidence="2">The sequence shown here is derived from an EMBL/GenBank/DDBJ whole genome shotgun (WGS) entry which is preliminary data.</text>
</comment>
<evidence type="ECO:0000313" key="3">
    <source>
        <dbReference type="Proteomes" id="UP001548189"/>
    </source>
</evidence>
<dbReference type="InterPro" id="IPR016886">
    <property type="entry name" value="UCP028458_glyceroPtfrase"/>
</dbReference>
<feature type="coiled-coil region" evidence="1">
    <location>
        <begin position="273"/>
        <end position="300"/>
    </location>
</feature>
<dbReference type="RefSeq" id="WP_353874404.1">
    <property type="nucleotide sequence ID" value="NZ_JBEVCJ010000005.1"/>
</dbReference>
<reference evidence="2 3" key="1">
    <citation type="submission" date="2024-06" db="EMBL/GenBank/DDBJ databases">
        <authorList>
            <person name="Li F."/>
        </authorList>
    </citation>
    <scope>NUCLEOTIDE SEQUENCE [LARGE SCALE GENOMIC DNA]</scope>
    <source>
        <strain evidence="2 3">GXAS 311</strain>
    </source>
</reference>
<dbReference type="SUPFAM" id="SSF53756">
    <property type="entry name" value="UDP-Glycosyltransferase/glycogen phosphorylase"/>
    <property type="match status" value="1"/>
</dbReference>
<dbReference type="PIRSF" id="PIRSF028458">
    <property type="entry name" value="UCP028458_glyceroPtfrase"/>
    <property type="match status" value="1"/>
</dbReference>